<sequence length="361" mass="37843">MPGGNERTPLLDKKGGCCGGSKNGKCCGGSSALAPAAVPLNRNNRTGNSNGGEPVWGIERVSSHSSMRSAGREERRNRVDALLNDEEPLVSKCGADGGQCCKDLKGEDERHLISPEIVRDIIIGLSDGLTVPFALTAGLSSLGNSSLVVTGGFAELCAGAISMGLGGFLASQAELDHFHYLRKQTHARVLRSCDGEMEREVHAILGPLGVKETLSRLVAEDLREVEDDACLAIESAEANGSKAEDPNVGLTAFLLKFGEGMEEVPVSRLWVSALTIGLSYFFGGLIPLIPYMLTDNAETGLIWSVIVTGIVLFFFGGAKTYFTGATGGYGGYLWGAISMVIVGGIAAGAAFGLVKLMGIEE</sequence>
<keyword evidence="4 7" id="KW-1133">Transmembrane helix</keyword>
<gene>
    <name evidence="8" type="ORF">A1Q1_06449</name>
</gene>
<dbReference type="InterPro" id="IPR008217">
    <property type="entry name" value="Ccc1_fam"/>
</dbReference>
<dbReference type="KEGG" id="tasa:A1Q1_06449"/>
<dbReference type="EMBL" id="ALBS01000332">
    <property type="protein sequence ID" value="EJT45217.1"/>
    <property type="molecule type" value="Genomic_DNA"/>
</dbReference>
<evidence type="ECO:0000256" key="6">
    <source>
        <dbReference type="SAM" id="MobiDB-lite"/>
    </source>
</evidence>
<dbReference type="GO" id="GO:0012505">
    <property type="term" value="C:endomembrane system"/>
    <property type="evidence" value="ECO:0007669"/>
    <property type="project" value="UniProtKB-SubCell"/>
</dbReference>
<comment type="subcellular location">
    <subcellularLocation>
        <location evidence="1">Endomembrane system</location>
        <topology evidence="1">Multi-pass membrane protein</topology>
    </subcellularLocation>
</comment>
<name>J6ER76_TRIAS</name>
<dbReference type="HOGENOM" id="CLU_038957_0_1_1"/>
<dbReference type="PANTHER" id="PTHR31851">
    <property type="entry name" value="FE(2+)/MN(2+) TRANSPORTER PCL1"/>
    <property type="match status" value="1"/>
</dbReference>
<keyword evidence="5 7" id="KW-0472">Membrane</keyword>
<dbReference type="CDD" id="cd02435">
    <property type="entry name" value="CCC1"/>
    <property type="match status" value="1"/>
</dbReference>
<dbReference type="OrthoDB" id="73465at2759"/>
<dbReference type="Proteomes" id="UP000002748">
    <property type="component" value="Unassembled WGS sequence"/>
</dbReference>
<dbReference type="GO" id="GO:0030026">
    <property type="term" value="P:intracellular manganese ion homeostasis"/>
    <property type="evidence" value="ECO:0007669"/>
    <property type="project" value="InterPro"/>
</dbReference>
<comment type="similarity">
    <text evidence="2">Belongs to the CCC1 family.</text>
</comment>
<evidence type="ECO:0000256" key="3">
    <source>
        <dbReference type="ARBA" id="ARBA00022692"/>
    </source>
</evidence>
<dbReference type="Pfam" id="PF01988">
    <property type="entry name" value="VIT1"/>
    <property type="match status" value="1"/>
</dbReference>
<reference evidence="8 9" key="1">
    <citation type="journal article" date="2012" name="Eukaryot. Cell">
        <title>Draft genome sequence of CBS 2479, the standard type strain of Trichosporon asahii.</title>
        <authorList>
            <person name="Yang R.Y."/>
            <person name="Li H.T."/>
            <person name="Zhu H."/>
            <person name="Zhou G.P."/>
            <person name="Wang M."/>
            <person name="Wang L."/>
        </authorList>
    </citation>
    <scope>NUCLEOTIDE SEQUENCE [LARGE SCALE GENOMIC DNA]</scope>
    <source>
        <strain evidence="9">ATCC 90039 / CBS 2479 / JCM 2466 / KCTC 7840 / NCYC 2677 / UAMH 7654</strain>
    </source>
</reference>
<dbReference type="GeneID" id="25989961"/>
<feature type="transmembrane region" description="Helical" evidence="7">
    <location>
        <begin position="301"/>
        <end position="322"/>
    </location>
</feature>
<dbReference type="GO" id="GO:0005384">
    <property type="term" value="F:manganese ion transmembrane transporter activity"/>
    <property type="evidence" value="ECO:0007669"/>
    <property type="project" value="InterPro"/>
</dbReference>
<keyword evidence="3 7" id="KW-0812">Transmembrane</keyword>
<feature type="region of interest" description="Disordered" evidence="6">
    <location>
        <begin position="39"/>
        <end position="76"/>
    </location>
</feature>
<organism evidence="8 9">
    <name type="scientific">Trichosporon asahii var. asahii (strain ATCC 90039 / CBS 2479 / JCM 2466 / KCTC 7840 / NBRC 103889/ NCYC 2677 / UAMH 7654)</name>
    <name type="common">Yeast</name>
    <dbReference type="NCBI Taxonomy" id="1186058"/>
    <lineage>
        <taxon>Eukaryota</taxon>
        <taxon>Fungi</taxon>
        <taxon>Dikarya</taxon>
        <taxon>Basidiomycota</taxon>
        <taxon>Agaricomycotina</taxon>
        <taxon>Tremellomycetes</taxon>
        <taxon>Trichosporonales</taxon>
        <taxon>Trichosporonaceae</taxon>
        <taxon>Trichosporon</taxon>
    </lineage>
</organism>
<evidence type="ECO:0000256" key="2">
    <source>
        <dbReference type="ARBA" id="ARBA00007049"/>
    </source>
</evidence>
<dbReference type="RefSeq" id="XP_014177038.1">
    <property type="nucleotide sequence ID" value="XM_014321563.1"/>
</dbReference>
<evidence type="ECO:0000313" key="8">
    <source>
        <dbReference type="EMBL" id="EJT45217.1"/>
    </source>
</evidence>
<feature type="transmembrane region" description="Helical" evidence="7">
    <location>
        <begin position="334"/>
        <end position="354"/>
    </location>
</feature>
<dbReference type="AlphaFoldDB" id="J6ER76"/>
<evidence type="ECO:0000313" key="9">
    <source>
        <dbReference type="Proteomes" id="UP000002748"/>
    </source>
</evidence>
<accession>J6ER76</accession>
<evidence type="ECO:0000256" key="7">
    <source>
        <dbReference type="SAM" id="Phobius"/>
    </source>
</evidence>
<evidence type="ECO:0000256" key="5">
    <source>
        <dbReference type="ARBA" id="ARBA00023136"/>
    </source>
</evidence>
<dbReference type="VEuPathDB" id="FungiDB:A1Q1_06449"/>
<feature type="compositionally biased region" description="Low complexity" evidence="6">
    <location>
        <begin position="41"/>
        <end position="52"/>
    </location>
</feature>
<comment type="caution">
    <text evidence="8">The sequence shown here is derived from an EMBL/GenBank/DDBJ whole genome shotgun (WGS) entry which is preliminary data.</text>
</comment>
<feature type="transmembrane region" description="Helical" evidence="7">
    <location>
        <begin position="269"/>
        <end position="289"/>
    </location>
</feature>
<evidence type="ECO:0000256" key="4">
    <source>
        <dbReference type="ARBA" id="ARBA00022989"/>
    </source>
</evidence>
<evidence type="ECO:0000256" key="1">
    <source>
        <dbReference type="ARBA" id="ARBA00004127"/>
    </source>
</evidence>
<proteinExistence type="inferred from homology"/>
<protein>
    <submittedName>
        <fullName evidence="8">Membrane fraction protein</fullName>
    </submittedName>
</protein>